<evidence type="ECO:0000313" key="3">
    <source>
        <dbReference type="Proteomes" id="UP001500218"/>
    </source>
</evidence>
<feature type="transmembrane region" description="Helical" evidence="1">
    <location>
        <begin position="212"/>
        <end position="231"/>
    </location>
</feature>
<keyword evidence="3" id="KW-1185">Reference proteome</keyword>
<evidence type="ECO:0008006" key="4">
    <source>
        <dbReference type="Google" id="ProtNLM"/>
    </source>
</evidence>
<feature type="transmembrane region" description="Helical" evidence="1">
    <location>
        <begin position="379"/>
        <end position="397"/>
    </location>
</feature>
<protein>
    <recommendedName>
        <fullName evidence="4">Copper oxidase</fullName>
    </recommendedName>
</protein>
<feature type="transmembrane region" description="Helical" evidence="1">
    <location>
        <begin position="307"/>
        <end position="334"/>
    </location>
</feature>
<gene>
    <name evidence="2" type="ORF">GCM10009682_57480</name>
</gene>
<evidence type="ECO:0000256" key="1">
    <source>
        <dbReference type="SAM" id="Phobius"/>
    </source>
</evidence>
<keyword evidence="1" id="KW-0812">Transmembrane</keyword>
<evidence type="ECO:0000313" key="2">
    <source>
        <dbReference type="EMBL" id="GAA1831391.1"/>
    </source>
</evidence>
<accession>A0ABN2MLC4</accession>
<proteinExistence type="predicted"/>
<dbReference type="Proteomes" id="UP001500218">
    <property type="component" value="Unassembled WGS sequence"/>
</dbReference>
<feature type="transmembrane region" description="Helical" evidence="1">
    <location>
        <begin position="106"/>
        <end position="126"/>
    </location>
</feature>
<feature type="transmembrane region" description="Helical" evidence="1">
    <location>
        <begin position="266"/>
        <end position="287"/>
    </location>
</feature>
<keyword evidence="1" id="KW-1133">Transmembrane helix</keyword>
<feature type="transmembrane region" description="Helical" evidence="1">
    <location>
        <begin position="83"/>
        <end position="100"/>
    </location>
</feature>
<dbReference type="RefSeq" id="WP_344139077.1">
    <property type="nucleotide sequence ID" value="NZ_BAAALT010000269.1"/>
</dbReference>
<feature type="transmembrane region" description="Helical" evidence="1">
    <location>
        <begin position="45"/>
        <end position="71"/>
    </location>
</feature>
<sequence>MSATRATPVSRASWHRRVGALPLAYLAAVVMLGFAHPLLPTWRWLAIHLLLLGAATNAILVWSAHFTAAILRVPTPVNRRAEAARLVTLNVGVAGVLVGGTADRPWVGVAGAAVVFGAVAAHLGWLARRVRAALPAPLTVTVHYYLAACVALLSGVPVGAAMLVDGGGRPRLLLFHAHVNLLGWITLTVLGTLLMLWPTVLRTRMVETSIPAGRSALPTTGVGLALLAIGVLAWWKWLAVGGVALFAVGVALGARPMITTAGRKAPASFAAWSIAAACGWLAVALGVDAWTLLGAADPAAAAARFDAVLVPLLVGFVAQVLIGSLAFLLPVVLGGGPVVVRERTDALDRHWPQRVAMANAALAVFVLPTPPYVRIATSLLVLAALLQFLVPAIRLLLAARR</sequence>
<reference evidence="2 3" key="1">
    <citation type="journal article" date="2019" name="Int. J. Syst. Evol. Microbiol.">
        <title>The Global Catalogue of Microorganisms (GCM) 10K type strain sequencing project: providing services to taxonomists for standard genome sequencing and annotation.</title>
        <authorList>
            <consortium name="The Broad Institute Genomics Platform"/>
            <consortium name="The Broad Institute Genome Sequencing Center for Infectious Disease"/>
            <person name="Wu L."/>
            <person name="Ma J."/>
        </authorList>
    </citation>
    <scope>NUCLEOTIDE SEQUENCE [LARGE SCALE GENOMIC DNA]</scope>
    <source>
        <strain evidence="2 3">JCM 13250</strain>
    </source>
</reference>
<dbReference type="EMBL" id="BAAALT010000269">
    <property type="protein sequence ID" value="GAA1831391.1"/>
    <property type="molecule type" value="Genomic_DNA"/>
</dbReference>
<feature type="transmembrane region" description="Helical" evidence="1">
    <location>
        <begin position="20"/>
        <end position="39"/>
    </location>
</feature>
<feature type="transmembrane region" description="Helical" evidence="1">
    <location>
        <begin position="138"/>
        <end position="161"/>
    </location>
</feature>
<name>A0ABN2MLC4_9ACTN</name>
<comment type="caution">
    <text evidence="2">The sequence shown here is derived from an EMBL/GenBank/DDBJ whole genome shotgun (WGS) entry which is preliminary data.</text>
</comment>
<organism evidence="2 3">
    <name type="scientific">Luedemannella flava</name>
    <dbReference type="NCBI Taxonomy" id="349316"/>
    <lineage>
        <taxon>Bacteria</taxon>
        <taxon>Bacillati</taxon>
        <taxon>Actinomycetota</taxon>
        <taxon>Actinomycetes</taxon>
        <taxon>Micromonosporales</taxon>
        <taxon>Micromonosporaceae</taxon>
        <taxon>Luedemannella</taxon>
    </lineage>
</organism>
<feature type="transmembrane region" description="Helical" evidence="1">
    <location>
        <begin position="237"/>
        <end position="254"/>
    </location>
</feature>
<feature type="transmembrane region" description="Helical" evidence="1">
    <location>
        <begin position="355"/>
        <end position="373"/>
    </location>
</feature>
<feature type="transmembrane region" description="Helical" evidence="1">
    <location>
        <begin position="181"/>
        <end position="200"/>
    </location>
</feature>
<keyword evidence="1" id="KW-0472">Membrane</keyword>